<evidence type="ECO:0000313" key="2">
    <source>
        <dbReference type="EMBL" id="ANO58382.1"/>
    </source>
</evidence>
<keyword evidence="1" id="KW-0472">Membrane</keyword>
<proteinExistence type="predicted"/>
<dbReference type="EMBL" id="KT997805">
    <property type="protein sequence ID" value="ANO58314.1"/>
    <property type="molecule type" value="Genomic_DNA"/>
</dbReference>
<sequence length="476" mass="56559">MADFFGIVISIIAILFVGYCVLAIPYYYIKKIYLYLFKKSKKINQHKTLEKFEETPSENKLDQQIEVLKKKRKKVKEDHQIEYEKKYTDIGLKKPKPNKLSSQYYSYVYPIVSRIGQYDVEDTKKGKVEKTKVGNLLVRIVQHTKKPISDLKIAGLNGGAKRIEKLKINKNSKYFEPSLGYSKIIAKGYTIEFKLKAEDWGFKNKLKSYDDFFREKQRKEEEPPPWDYFVKTVITPIGLEIEKRYKNLVEKYCYDKLYKLRLSPPYGQKIRIYVYLTTTSKDLIYYNQNYITDVGKRNINKISIELDKIFKKGNVSLHHCYEDALFREQAIRLAENNFRKNNNIVLIGEGWTNQTDLFNKLKSNFNAIEKEYTPKWMSPKRIDIYIKKYKVAIEYHGYQHYFPLPFFGGEKAFKKRQIGDKLKEKICLKNKSSFIEWPYDVEINNKNISKVSKFIEKNQKNLYSTNVKKIFQKMIP</sequence>
<organism evidence="2">
    <name type="scientific">uncultured Alphaproteobacteria bacterium</name>
    <dbReference type="NCBI Taxonomy" id="91750"/>
    <lineage>
        <taxon>Bacteria</taxon>
        <taxon>Pseudomonadati</taxon>
        <taxon>Pseudomonadota</taxon>
        <taxon>Alphaproteobacteria</taxon>
        <taxon>environmental samples</taxon>
    </lineage>
</organism>
<dbReference type="AlphaFoldDB" id="A0A1B0Z2F3"/>
<dbReference type="EMBL" id="KT997875">
    <property type="protein sequence ID" value="ANO58382.1"/>
    <property type="molecule type" value="Genomic_DNA"/>
</dbReference>
<keyword evidence="1" id="KW-0812">Transmembrane</keyword>
<feature type="transmembrane region" description="Helical" evidence="1">
    <location>
        <begin position="6"/>
        <end position="29"/>
    </location>
</feature>
<evidence type="ECO:0000256" key="1">
    <source>
        <dbReference type="SAM" id="Phobius"/>
    </source>
</evidence>
<protein>
    <submittedName>
        <fullName evidence="2">Uncharacterized protein</fullName>
    </submittedName>
</protein>
<name>A0A1B0Z2F3_9PROT</name>
<reference evidence="2" key="1">
    <citation type="submission" date="2015-11" db="EMBL/GenBank/DDBJ databases">
        <title>Genomes of Abundant and Widespread Viruses from the Deep Ocean.</title>
        <authorList>
            <person name="Mizuno C.M."/>
            <person name="Ghai R."/>
            <person name="Saghai A."/>
            <person name="Lopez-Garcia P."/>
            <person name="Rodriguez-Valera F."/>
        </authorList>
    </citation>
    <scope>NUCLEOTIDE SEQUENCE</scope>
</reference>
<keyword evidence="1" id="KW-1133">Transmembrane helix</keyword>
<accession>A0A1B0Z2F3</accession>